<dbReference type="RefSeq" id="WP_263124625.1">
    <property type="nucleotide sequence ID" value="NZ_CP106753.1"/>
</dbReference>
<sequence length="223" mass="24906">MTTDLIVRFLDDVCSANDRYVLVCPQGARLAAVEICHVDRWCRDRSGLWRVCQGALARLGLDSYLLHGARIQGKTALQLKKLEKRFWPSLGLDFLYQQDVVEDEAVHPVQDGPEPGFFGWLKLKPQANLSVLDPLLATDRYFLVAGAGDMGPMLNGLCQAGWRYDFNRGMQIPLPISAALARQRIVSMVPLGRFDDPDFSVICLVQPDWAADLFEAIKAVSQT</sequence>
<dbReference type="EMBL" id="CP106753">
    <property type="protein sequence ID" value="UXY15222.1"/>
    <property type="molecule type" value="Genomic_DNA"/>
</dbReference>
<evidence type="ECO:0000313" key="2">
    <source>
        <dbReference type="Proteomes" id="UP001061302"/>
    </source>
</evidence>
<accession>A0ABY6DLL0</accession>
<gene>
    <name evidence="1" type="ORF">N8I74_18215</name>
</gene>
<organism evidence="1 2">
    <name type="scientific">Chitiniphilus purpureus</name>
    <dbReference type="NCBI Taxonomy" id="2981137"/>
    <lineage>
        <taxon>Bacteria</taxon>
        <taxon>Pseudomonadati</taxon>
        <taxon>Pseudomonadota</taxon>
        <taxon>Betaproteobacteria</taxon>
        <taxon>Neisseriales</taxon>
        <taxon>Chitinibacteraceae</taxon>
        <taxon>Chitiniphilus</taxon>
    </lineage>
</organism>
<name>A0ABY6DLL0_9NEIS</name>
<protein>
    <submittedName>
        <fullName evidence="1">Uncharacterized protein</fullName>
    </submittedName>
</protein>
<evidence type="ECO:0000313" key="1">
    <source>
        <dbReference type="EMBL" id="UXY15222.1"/>
    </source>
</evidence>
<reference evidence="1" key="1">
    <citation type="submission" date="2022-10" db="EMBL/GenBank/DDBJ databases">
        <title>Chitiniphilus purpureus sp. nov., a novel chitin-degrading bacterium isolated from crawfish pond sediment.</title>
        <authorList>
            <person name="Li K."/>
        </authorList>
    </citation>
    <scope>NUCLEOTIDE SEQUENCE</scope>
    <source>
        <strain evidence="1">CD1</strain>
    </source>
</reference>
<keyword evidence="2" id="KW-1185">Reference proteome</keyword>
<proteinExistence type="predicted"/>
<dbReference type="Proteomes" id="UP001061302">
    <property type="component" value="Chromosome"/>
</dbReference>